<accession>U4LKQ6</accession>
<name>U4LKQ6_PYROM</name>
<reference evidence="1 2" key="1">
    <citation type="journal article" date="2013" name="PLoS Genet.">
        <title>The genome and development-dependent transcriptomes of Pyronema confluens: a window into fungal evolution.</title>
        <authorList>
            <person name="Traeger S."/>
            <person name="Altegoer F."/>
            <person name="Freitag M."/>
            <person name="Gabaldon T."/>
            <person name="Kempken F."/>
            <person name="Kumar A."/>
            <person name="Marcet-Houben M."/>
            <person name="Poggeler S."/>
            <person name="Stajich J.E."/>
            <person name="Nowrousian M."/>
        </authorList>
    </citation>
    <scope>NUCLEOTIDE SEQUENCE [LARGE SCALE GENOMIC DNA]</scope>
    <source>
        <strain evidence="2">CBS 100304</strain>
        <tissue evidence="1">Vegetative mycelium</tissue>
    </source>
</reference>
<protein>
    <submittedName>
        <fullName evidence="1">Uncharacterized protein</fullName>
    </submittedName>
</protein>
<evidence type="ECO:0000313" key="2">
    <source>
        <dbReference type="Proteomes" id="UP000018144"/>
    </source>
</evidence>
<dbReference type="AlphaFoldDB" id="U4LKQ6"/>
<evidence type="ECO:0000313" key="1">
    <source>
        <dbReference type="EMBL" id="CCX32523.1"/>
    </source>
</evidence>
<keyword evidence="2" id="KW-1185">Reference proteome</keyword>
<dbReference type="Proteomes" id="UP000018144">
    <property type="component" value="Unassembled WGS sequence"/>
</dbReference>
<dbReference type="EMBL" id="HF935890">
    <property type="protein sequence ID" value="CCX32523.1"/>
    <property type="molecule type" value="Genomic_DNA"/>
</dbReference>
<proteinExistence type="predicted"/>
<organism evidence="1 2">
    <name type="scientific">Pyronema omphalodes (strain CBS 100304)</name>
    <name type="common">Pyronema confluens</name>
    <dbReference type="NCBI Taxonomy" id="1076935"/>
    <lineage>
        <taxon>Eukaryota</taxon>
        <taxon>Fungi</taxon>
        <taxon>Dikarya</taxon>
        <taxon>Ascomycota</taxon>
        <taxon>Pezizomycotina</taxon>
        <taxon>Pezizomycetes</taxon>
        <taxon>Pezizales</taxon>
        <taxon>Pyronemataceae</taxon>
        <taxon>Pyronema</taxon>
    </lineage>
</organism>
<sequence length="144" mass="15690">MGSAPSTEKDTGIYYILTYTHNLTPQNSSSPQVFDSLYTANAFIASCQSGTSAFPSTGPDSSLINRGIVDIGNPLCPTSMDYERRDDGRGGEYYMNHITWIMNGRKFGMTAVGKILKKSEVVRDEDGVLNWYMNGVPPGMSGAK</sequence>
<gene>
    <name evidence="1" type="ORF">PCON_13363</name>
</gene>